<dbReference type="PROSITE" id="PS50088">
    <property type="entry name" value="ANK_REPEAT"/>
    <property type="match status" value="1"/>
</dbReference>
<accession>A0A2L2TA18</accession>
<dbReference type="PANTHER" id="PTHR24171">
    <property type="entry name" value="ANKYRIN REPEAT DOMAIN-CONTAINING PROTEIN 39-RELATED"/>
    <property type="match status" value="1"/>
</dbReference>
<feature type="repeat" description="ANK" evidence="3">
    <location>
        <begin position="5"/>
        <end position="37"/>
    </location>
</feature>
<protein>
    <submittedName>
        <fullName evidence="4">Uncharacterized protein</fullName>
    </submittedName>
</protein>
<evidence type="ECO:0000313" key="5">
    <source>
        <dbReference type="Proteomes" id="UP000245910"/>
    </source>
</evidence>
<dbReference type="PANTHER" id="PTHR24171:SF8">
    <property type="entry name" value="BRCA1-ASSOCIATED RING DOMAIN PROTEIN 1"/>
    <property type="match status" value="1"/>
</dbReference>
<keyword evidence="1" id="KW-0677">Repeat</keyword>
<keyword evidence="2 3" id="KW-0040">ANK repeat</keyword>
<dbReference type="GO" id="GO:0085020">
    <property type="term" value="P:protein K6-linked ubiquitination"/>
    <property type="evidence" value="ECO:0007669"/>
    <property type="project" value="TreeGrafter"/>
</dbReference>
<dbReference type="PROSITE" id="PS50297">
    <property type="entry name" value="ANK_REP_REGION"/>
    <property type="match status" value="1"/>
</dbReference>
<dbReference type="GO" id="GO:0004842">
    <property type="term" value="F:ubiquitin-protein transferase activity"/>
    <property type="evidence" value="ECO:0007669"/>
    <property type="project" value="TreeGrafter"/>
</dbReference>
<evidence type="ECO:0000256" key="2">
    <source>
        <dbReference type="ARBA" id="ARBA00023043"/>
    </source>
</evidence>
<reference evidence="5" key="1">
    <citation type="submission" date="2014-10" db="EMBL/GenBank/DDBJ databases">
        <authorList>
            <person name="King R."/>
        </authorList>
    </citation>
    <scope>NUCLEOTIDE SEQUENCE [LARGE SCALE GENOMIC DNA]</scope>
    <source>
        <strain evidence="5">A3/5</strain>
    </source>
</reference>
<dbReference type="EMBL" id="LN649232">
    <property type="protein sequence ID" value="CEI41822.1"/>
    <property type="molecule type" value="Genomic_DNA"/>
</dbReference>
<dbReference type="SUPFAM" id="SSF48403">
    <property type="entry name" value="Ankyrin repeat"/>
    <property type="match status" value="1"/>
</dbReference>
<dbReference type="Proteomes" id="UP000245910">
    <property type="component" value="Chromosome IIII"/>
</dbReference>
<dbReference type="Gene3D" id="1.25.40.20">
    <property type="entry name" value="Ankyrin repeat-containing domain"/>
    <property type="match status" value="1"/>
</dbReference>
<name>A0A2L2TA18_9HYPO</name>
<dbReference type="SMART" id="SM00248">
    <property type="entry name" value="ANK"/>
    <property type="match status" value="2"/>
</dbReference>
<dbReference type="Pfam" id="PF12796">
    <property type="entry name" value="Ank_2"/>
    <property type="match status" value="1"/>
</dbReference>
<evidence type="ECO:0000313" key="4">
    <source>
        <dbReference type="EMBL" id="CEI41822.1"/>
    </source>
</evidence>
<dbReference type="InterPro" id="IPR036770">
    <property type="entry name" value="Ankyrin_rpt-contain_sf"/>
</dbReference>
<evidence type="ECO:0000256" key="3">
    <source>
        <dbReference type="PROSITE-ProRule" id="PRU00023"/>
    </source>
</evidence>
<sequence length="93" mass="9770">MPNQNGETVMHFASAGGQINTIKYLLSNNVGLNINETASMGWTPLLRALVVTVPSLAGLSLLGKIEAAQLFLAQGADPSTSAHDGWTPLHCLL</sequence>
<evidence type="ECO:0000256" key="1">
    <source>
        <dbReference type="ARBA" id="ARBA00022737"/>
    </source>
</evidence>
<dbReference type="InterPro" id="IPR002110">
    <property type="entry name" value="Ankyrin_rpt"/>
</dbReference>
<organism evidence="4 5">
    <name type="scientific">Fusarium venenatum</name>
    <dbReference type="NCBI Taxonomy" id="56646"/>
    <lineage>
        <taxon>Eukaryota</taxon>
        <taxon>Fungi</taxon>
        <taxon>Dikarya</taxon>
        <taxon>Ascomycota</taxon>
        <taxon>Pezizomycotina</taxon>
        <taxon>Sordariomycetes</taxon>
        <taxon>Hypocreomycetidae</taxon>
        <taxon>Hypocreales</taxon>
        <taxon>Nectriaceae</taxon>
        <taxon>Fusarium</taxon>
    </lineage>
</organism>
<dbReference type="AlphaFoldDB" id="A0A2L2TA18"/>
<proteinExistence type="predicted"/>
<keyword evidence="5" id="KW-1185">Reference proteome</keyword>
<dbReference type="STRING" id="56646.A0A2L2TA18"/>